<evidence type="ECO:0000313" key="2">
    <source>
        <dbReference type="EMBL" id="KAF7407788.1"/>
    </source>
</evidence>
<dbReference type="Proteomes" id="UP000614350">
    <property type="component" value="Unassembled WGS sequence"/>
</dbReference>
<comment type="caution">
    <text evidence="2">The sequence shown here is derived from an EMBL/GenBank/DDBJ whole genome shotgun (WGS) entry which is preliminary data.</text>
</comment>
<dbReference type="AlphaFoldDB" id="A0A834KJD3"/>
<feature type="chain" id="PRO_5032610028" description="Secreted protein" evidence="1">
    <location>
        <begin position="27"/>
        <end position="100"/>
    </location>
</feature>
<name>A0A834KJD3_VESVU</name>
<keyword evidence="3" id="KW-1185">Reference proteome</keyword>
<reference evidence="2" key="1">
    <citation type="journal article" date="2020" name="G3 (Bethesda)">
        <title>High-Quality Assemblies for Three Invasive Social Wasps from the &lt;i&gt;Vespula&lt;/i&gt; Genus.</title>
        <authorList>
            <person name="Harrop T.W.R."/>
            <person name="Guhlin J."/>
            <person name="McLaughlin G.M."/>
            <person name="Permina E."/>
            <person name="Stockwell P."/>
            <person name="Gilligan J."/>
            <person name="Le Lec M.F."/>
            <person name="Gruber M.A.M."/>
            <person name="Quinn O."/>
            <person name="Lovegrove M."/>
            <person name="Duncan E.J."/>
            <person name="Remnant E.J."/>
            <person name="Van Eeckhoven J."/>
            <person name="Graham B."/>
            <person name="Knapp R.A."/>
            <person name="Langford K.W."/>
            <person name="Kronenberg Z."/>
            <person name="Press M.O."/>
            <person name="Eacker S.M."/>
            <person name="Wilson-Rankin E.E."/>
            <person name="Purcell J."/>
            <person name="Lester P.J."/>
            <person name="Dearden P.K."/>
        </authorList>
    </citation>
    <scope>NUCLEOTIDE SEQUENCE</scope>
    <source>
        <strain evidence="2">Marl-1</strain>
    </source>
</reference>
<dbReference type="EMBL" id="JACSEA010000002">
    <property type="protein sequence ID" value="KAF7407788.1"/>
    <property type="molecule type" value="Genomic_DNA"/>
</dbReference>
<organism evidence="2 3">
    <name type="scientific">Vespula vulgaris</name>
    <name type="common">Yellow jacket</name>
    <name type="synonym">Wasp</name>
    <dbReference type="NCBI Taxonomy" id="7454"/>
    <lineage>
        <taxon>Eukaryota</taxon>
        <taxon>Metazoa</taxon>
        <taxon>Ecdysozoa</taxon>
        <taxon>Arthropoda</taxon>
        <taxon>Hexapoda</taxon>
        <taxon>Insecta</taxon>
        <taxon>Pterygota</taxon>
        <taxon>Neoptera</taxon>
        <taxon>Endopterygota</taxon>
        <taxon>Hymenoptera</taxon>
        <taxon>Apocrita</taxon>
        <taxon>Aculeata</taxon>
        <taxon>Vespoidea</taxon>
        <taxon>Vespidae</taxon>
        <taxon>Vespinae</taxon>
        <taxon>Vespula</taxon>
    </lineage>
</organism>
<accession>A0A834KJD3</accession>
<evidence type="ECO:0000256" key="1">
    <source>
        <dbReference type="SAM" id="SignalP"/>
    </source>
</evidence>
<evidence type="ECO:0008006" key="4">
    <source>
        <dbReference type="Google" id="ProtNLM"/>
    </source>
</evidence>
<feature type="signal peptide" evidence="1">
    <location>
        <begin position="1"/>
        <end position="26"/>
    </location>
</feature>
<gene>
    <name evidence="2" type="ORF">HZH66_002325</name>
</gene>
<keyword evidence="1" id="KW-0732">Signal</keyword>
<evidence type="ECO:0000313" key="3">
    <source>
        <dbReference type="Proteomes" id="UP000614350"/>
    </source>
</evidence>
<protein>
    <recommendedName>
        <fullName evidence="4">Secreted protein</fullName>
    </recommendedName>
</protein>
<proteinExistence type="predicted"/>
<sequence length="100" mass="10570">MFYAVFSTVGFDCLLVLPTLIVSTNSKQRTATAPPPTTASVLASAVATAAAAAAVEQQPLVIPYVTTPLFFSNLVARGNTRDSSLDGKTFYGKTSVPRDW</sequence>